<evidence type="ECO:0000313" key="3">
    <source>
        <dbReference type="EnsemblFungi" id="PTTG_27739-t43_1-p1"/>
    </source>
</evidence>
<accession>A0A180GHY5</accession>
<sequence>MDPTPNPGDLRGNEDLPALRPGGSEALPADASAVISASQQTAADNIRTDPNHTPIADFARQQGDRPPQYPAGVRRFVGLTDNQLQQMPDQATVMASGTLAGTACRS</sequence>
<evidence type="ECO:0000313" key="4">
    <source>
        <dbReference type="Proteomes" id="UP000005240"/>
    </source>
</evidence>
<dbReference type="EMBL" id="ADAS02000068">
    <property type="protein sequence ID" value="OAV92184.1"/>
    <property type="molecule type" value="Genomic_DNA"/>
</dbReference>
<protein>
    <submittedName>
        <fullName evidence="2 3">Uncharacterized protein</fullName>
    </submittedName>
</protein>
<reference evidence="2" key="1">
    <citation type="submission" date="2009-11" db="EMBL/GenBank/DDBJ databases">
        <authorList>
            <consortium name="The Broad Institute Genome Sequencing Platform"/>
            <person name="Ward D."/>
            <person name="Feldgarden M."/>
            <person name="Earl A."/>
            <person name="Young S.K."/>
            <person name="Zeng Q."/>
            <person name="Koehrsen M."/>
            <person name="Alvarado L."/>
            <person name="Berlin A."/>
            <person name="Bochicchio J."/>
            <person name="Borenstein D."/>
            <person name="Chapman S.B."/>
            <person name="Chen Z."/>
            <person name="Engels R."/>
            <person name="Freedman E."/>
            <person name="Gellesch M."/>
            <person name="Goldberg J."/>
            <person name="Griggs A."/>
            <person name="Gujja S."/>
            <person name="Heilman E."/>
            <person name="Heiman D."/>
            <person name="Hepburn T."/>
            <person name="Howarth C."/>
            <person name="Jen D."/>
            <person name="Larson L."/>
            <person name="Lewis B."/>
            <person name="Mehta T."/>
            <person name="Park D."/>
            <person name="Pearson M."/>
            <person name="Roberts A."/>
            <person name="Saif S."/>
            <person name="Shea T."/>
            <person name="Shenoy N."/>
            <person name="Sisk P."/>
            <person name="Stolte C."/>
            <person name="Sykes S."/>
            <person name="Thomson T."/>
            <person name="Walk T."/>
            <person name="White J."/>
            <person name="Yandava C."/>
            <person name="Izard J."/>
            <person name="Baranova O.V."/>
            <person name="Blanton J.M."/>
            <person name="Tanner A.C."/>
            <person name="Dewhirst F.E."/>
            <person name="Haas B."/>
            <person name="Nusbaum C."/>
            <person name="Birren B."/>
        </authorList>
    </citation>
    <scope>NUCLEOTIDE SEQUENCE [LARGE SCALE GENOMIC DNA]</scope>
    <source>
        <strain evidence="2">1-1 BBBD Race 1</strain>
    </source>
</reference>
<dbReference type="Proteomes" id="UP000005240">
    <property type="component" value="Unassembled WGS sequence"/>
</dbReference>
<dbReference type="VEuPathDB" id="FungiDB:PTTG_27739"/>
<organism evidence="2">
    <name type="scientific">Puccinia triticina (isolate 1-1 / race 1 (BBBD))</name>
    <name type="common">Brown leaf rust fungus</name>
    <dbReference type="NCBI Taxonomy" id="630390"/>
    <lineage>
        <taxon>Eukaryota</taxon>
        <taxon>Fungi</taxon>
        <taxon>Dikarya</taxon>
        <taxon>Basidiomycota</taxon>
        <taxon>Pucciniomycotina</taxon>
        <taxon>Pucciniomycetes</taxon>
        <taxon>Pucciniales</taxon>
        <taxon>Pucciniaceae</taxon>
        <taxon>Puccinia</taxon>
    </lineage>
</organism>
<gene>
    <name evidence="2" type="ORF">PTTG_27739</name>
</gene>
<evidence type="ECO:0000256" key="1">
    <source>
        <dbReference type="SAM" id="MobiDB-lite"/>
    </source>
</evidence>
<keyword evidence="4" id="KW-1185">Reference proteome</keyword>
<reference evidence="2" key="2">
    <citation type="submission" date="2016-05" db="EMBL/GenBank/DDBJ databases">
        <title>Comparative analysis highlights variable genome content of wheat rusts and divergence of the mating loci.</title>
        <authorList>
            <person name="Cuomo C.A."/>
            <person name="Bakkeren G."/>
            <person name="Szabo L."/>
            <person name="Khalil H."/>
            <person name="Joly D."/>
            <person name="Goldberg J."/>
            <person name="Young S."/>
            <person name="Zeng Q."/>
            <person name="Fellers J."/>
        </authorList>
    </citation>
    <scope>NUCLEOTIDE SEQUENCE [LARGE SCALE GENOMIC DNA]</scope>
    <source>
        <strain evidence="2">1-1 BBBD Race 1</strain>
    </source>
</reference>
<reference evidence="3 4" key="3">
    <citation type="journal article" date="2017" name="G3 (Bethesda)">
        <title>Comparative analysis highlights variable genome content of wheat rusts and divergence of the mating loci.</title>
        <authorList>
            <person name="Cuomo C.A."/>
            <person name="Bakkeren G."/>
            <person name="Khalil H.B."/>
            <person name="Panwar V."/>
            <person name="Joly D."/>
            <person name="Linning R."/>
            <person name="Sakthikumar S."/>
            <person name="Song X."/>
            <person name="Adiconis X."/>
            <person name="Fan L."/>
            <person name="Goldberg J.M."/>
            <person name="Levin J.Z."/>
            <person name="Young S."/>
            <person name="Zeng Q."/>
            <person name="Anikster Y."/>
            <person name="Bruce M."/>
            <person name="Wang M."/>
            <person name="Yin C."/>
            <person name="McCallum B."/>
            <person name="Szabo L.J."/>
            <person name="Hulbert S."/>
            <person name="Chen X."/>
            <person name="Fellers J.P."/>
        </authorList>
    </citation>
    <scope>NUCLEOTIDE SEQUENCE</scope>
    <source>
        <strain evidence="3">isolate 1-1 / race 1 (BBBD)</strain>
        <strain evidence="4">Isolate 1-1 / race 1 (BBBD)</strain>
    </source>
</reference>
<feature type="region of interest" description="Disordered" evidence="1">
    <location>
        <begin position="1"/>
        <end position="69"/>
    </location>
</feature>
<proteinExistence type="predicted"/>
<name>A0A180GHY5_PUCT1</name>
<dbReference type="AlphaFoldDB" id="A0A180GHY5"/>
<reference evidence="3" key="4">
    <citation type="submission" date="2025-05" db="UniProtKB">
        <authorList>
            <consortium name="EnsemblFungi"/>
        </authorList>
    </citation>
    <scope>IDENTIFICATION</scope>
    <source>
        <strain evidence="3">isolate 1-1 / race 1 (BBBD)</strain>
    </source>
</reference>
<dbReference type="EnsemblFungi" id="PTTG_27739-t43_1">
    <property type="protein sequence ID" value="PTTG_27739-t43_1-p1"/>
    <property type="gene ID" value="PTTG_27739"/>
</dbReference>
<evidence type="ECO:0000313" key="2">
    <source>
        <dbReference type="EMBL" id="OAV92184.1"/>
    </source>
</evidence>